<comment type="caution">
    <text evidence="1">The sequence shown here is derived from an EMBL/GenBank/DDBJ whole genome shotgun (WGS) entry which is preliminary data.</text>
</comment>
<accession>A0A9X2Q496</accession>
<dbReference type="AlphaFoldDB" id="A0A9X2Q496"/>
<evidence type="ECO:0000313" key="1">
    <source>
        <dbReference type="EMBL" id="MCS3676446.1"/>
    </source>
</evidence>
<proteinExistence type="predicted"/>
<dbReference type="Proteomes" id="UP001155027">
    <property type="component" value="Unassembled WGS sequence"/>
</dbReference>
<protein>
    <submittedName>
        <fullName evidence="1">Uncharacterized protein</fullName>
    </submittedName>
</protein>
<organism evidence="1 2">
    <name type="scientific">Salinibacter ruber</name>
    <dbReference type="NCBI Taxonomy" id="146919"/>
    <lineage>
        <taxon>Bacteria</taxon>
        <taxon>Pseudomonadati</taxon>
        <taxon>Rhodothermota</taxon>
        <taxon>Rhodothermia</taxon>
        <taxon>Rhodothermales</taxon>
        <taxon>Salinibacteraceae</taxon>
        <taxon>Salinibacter</taxon>
    </lineage>
</organism>
<dbReference type="RefSeq" id="WP_259220078.1">
    <property type="nucleotide sequence ID" value="NZ_JANUAV010000001.1"/>
</dbReference>
<dbReference type="EMBL" id="JANUAU010000001">
    <property type="protein sequence ID" value="MCS3676446.1"/>
    <property type="molecule type" value="Genomic_DNA"/>
</dbReference>
<sequence>MSPSSRPSSASPLALRLLQVGEQLLGLYDHFRHATDVEMRRARVVNGLRTGPLHVPGGGVYGLNC</sequence>
<gene>
    <name evidence="1" type="ORF">GGP71_000342</name>
</gene>
<evidence type="ECO:0000313" key="2">
    <source>
        <dbReference type="Proteomes" id="UP001155027"/>
    </source>
</evidence>
<reference evidence="1" key="1">
    <citation type="submission" date="2022-08" db="EMBL/GenBank/DDBJ databases">
        <title>Genomic Encyclopedia of Type Strains, Phase V (KMG-V): Genome sequencing to study the core and pangenomes of soil and plant-associated prokaryotes.</title>
        <authorList>
            <person name="Whitman W."/>
        </authorList>
    </citation>
    <scope>NUCLEOTIDE SEQUENCE</scope>
    <source>
        <strain evidence="1">0</strain>
    </source>
</reference>
<name>A0A9X2Q496_9BACT</name>